<accession>A0A0K2UE17</accession>
<organism evidence="1">
    <name type="scientific">Lepeophtheirus salmonis</name>
    <name type="common">Salmon louse</name>
    <name type="synonym">Caligus salmonis</name>
    <dbReference type="NCBI Taxonomy" id="72036"/>
    <lineage>
        <taxon>Eukaryota</taxon>
        <taxon>Metazoa</taxon>
        <taxon>Ecdysozoa</taxon>
        <taxon>Arthropoda</taxon>
        <taxon>Crustacea</taxon>
        <taxon>Multicrustacea</taxon>
        <taxon>Hexanauplia</taxon>
        <taxon>Copepoda</taxon>
        <taxon>Siphonostomatoida</taxon>
        <taxon>Caligidae</taxon>
        <taxon>Lepeophtheirus</taxon>
    </lineage>
</organism>
<proteinExistence type="predicted"/>
<evidence type="ECO:0000313" key="1">
    <source>
        <dbReference type="EMBL" id="CDW36494.1"/>
    </source>
</evidence>
<reference evidence="1" key="1">
    <citation type="submission" date="2014-05" db="EMBL/GenBank/DDBJ databases">
        <authorList>
            <person name="Chronopoulou M."/>
        </authorList>
    </citation>
    <scope>NUCLEOTIDE SEQUENCE</scope>
    <source>
        <tissue evidence="1">Whole organism</tissue>
    </source>
</reference>
<dbReference type="AlphaFoldDB" id="A0A0K2UE17"/>
<name>A0A0K2UE17_LEPSM</name>
<sequence length="30" mass="3579">MAKFRFMKNNYYFSNAISNLLKPDMSRSGF</sequence>
<dbReference type="EMBL" id="HACA01019133">
    <property type="protein sequence ID" value="CDW36494.1"/>
    <property type="molecule type" value="Transcribed_RNA"/>
</dbReference>
<protein>
    <submittedName>
        <fullName evidence="1">Uncharacterized protein</fullName>
    </submittedName>
</protein>